<name>A0A841BSQ8_9ACTN</name>
<dbReference type="GO" id="GO:0000160">
    <property type="term" value="P:phosphorelay signal transduction system"/>
    <property type="evidence" value="ECO:0007669"/>
    <property type="project" value="InterPro"/>
</dbReference>
<proteinExistence type="inferred from homology"/>
<keyword evidence="2 3" id="KW-0238">DNA-binding</keyword>
<dbReference type="GO" id="GO:0006355">
    <property type="term" value="P:regulation of DNA-templated transcription"/>
    <property type="evidence" value="ECO:0007669"/>
    <property type="project" value="InterPro"/>
</dbReference>
<dbReference type="SMART" id="SM00862">
    <property type="entry name" value="Trans_reg_C"/>
    <property type="match status" value="1"/>
</dbReference>
<evidence type="ECO:0000259" key="4">
    <source>
        <dbReference type="PROSITE" id="PS51755"/>
    </source>
</evidence>
<dbReference type="InterPro" id="IPR049945">
    <property type="entry name" value="AAA_22"/>
</dbReference>
<dbReference type="RefSeq" id="WP_184836631.1">
    <property type="nucleotide sequence ID" value="NZ_JACHMN010000002.1"/>
</dbReference>
<sequence length="1032" mass="111670">MEISLLGPLQVRLDDGSVVDVGGARLRALLIRLALDAGRVVTQSALVDAVWADDPPANAVNALQALVSRLRRGGVPIEGLSAGYRLAVPADAVDAHRFERLIAAGDLDRALALWRGPALADVAEAEFARAPVARLTELHLGAVEDRLDERITAGRVDVAEIDELVVAQPLRERPVHLLMRALAGQGRHAEALAAFDRYRELVADQLGGDPSPGLAELHLAILRQELAPAPGPVRTNLRATRTSFLGREDDLLKVGELIGGARLTTLIGPGGSGKTRLAIESAGAALDLFPDGVWMVELAPVTEGAELAQAVLGVMGAREQKLRSDPLLNELREPMDRLVATLRHKRVLLVLDNCEHLIAAVAVLADQLLGDCPELRILATSREPLGIDGEMLWPVEPLHLAEAVRLLAERARAVLPGFVVDDANRPQVVAICRALDGMPLAIELAAARLRTMTPAQLAARIDDRFRLLRGGVRTALPRHQTLRAVIDWSWDLLSVDERAVWQRLALFAGGATAEAAEAVCGRDVLDLLTALADKSLCRSEGDRYLMLETIREYGLERLAEAPDDAERLARLAWATYFVELAERAEPMLRSPQQLDWLAVFETEHDNMHAVLRWAIAHEETVIAMRLIANIGWYWWLRGYRGEAAELVRSVLALPGEVDPRLRAQTALYGSVASVDAFGDFDQAKLWLTEASELIRGVTVVHPMLRLITPMRALMTAGVEGMPEALAEFEPFFDDEDRWVASVTRAFHGHAMLNLGLDAAGAVIDFEIALAGFRELGDRWGMGLVLDALATLDAQRGDAAGAARHAREAIALIEPLGTKEDQVQLRLRLAWARWQEGAYDQAAAEIETASRVADRLGMPVATSSVEHAKATLCRLQGDLAASKRHLERAAELVHGVTAAPQYFAMLADGLAMVAGAAGEFGESRRHHERALELAIESGDAPIVGLVLIGYADLAVRCGDPEQAAVMLGASTGVMGMIDLSSMDWARIEAQARAAIGDDRYAAAFERGSACTMKTAEELANGPTVDRPGRDIGR</sequence>
<dbReference type="Gene3D" id="1.10.10.10">
    <property type="entry name" value="Winged helix-like DNA-binding domain superfamily/Winged helix DNA-binding domain"/>
    <property type="match status" value="1"/>
</dbReference>
<feature type="DNA-binding region" description="OmpR/PhoB-type" evidence="3">
    <location>
        <begin position="1"/>
        <end position="88"/>
    </location>
</feature>
<dbReference type="SUPFAM" id="SSF52540">
    <property type="entry name" value="P-loop containing nucleoside triphosphate hydrolases"/>
    <property type="match status" value="1"/>
</dbReference>
<dbReference type="InterPro" id="IPR016032">
    <property type="entry name" value="Sig_transdc_resp-reg_C-effctor"/>
</dbReference>
<dbReference type="InterPro" id="IPR036388">
    <property type="entry name" value="WH-like_DNA-bd_sf"/>
</dbReference>
<evidence type="ECO:0000256" key="3">
    <source>
        <dbReference type="PROSITE-ProRule" id="PRU01091"/>
    </source>
</evidence>
<dbReference type="Pfam" id="PF03704">
    <property type="entry name" value="BTAD"/>
    <property type="match status" value="1"/>
</dbReference>
<feature type="domain" description="OmpR/PhoB-type" evidence="4">
    <location>
        <begin position="1"/>
        <end position="88"/>
    </location>
</feature>
<dbReference type="InterPro" id="IPR027417">
    <property type="entry name" value="P-loop_NTPase"/>
</dbReference>
<evidence type="ECO:0000256" key="1">
    <source>
        <dbReference type="ARBA" id="ARBA00005820"/>
    </source>
</evidence>
<protein>
    <submittedName>
        <fullName evidence="5">Putative ATPase</fullName>
    </submittedName>
</protein>
<organism evidence="5 6">
    <name type="scientific">Allocatelliglobosispora scoriae</name>
    <dbReference type="NCBI Taxonomy" id="643052"/>
    <lineage>
        <taxon>Bacteria</taxon>
        <taxon>Bacillati</taxon>
        <taxon>Actinomycetota</taxon>
        <taxon>Actinomycetes</taxon>
        <taxon>Micromonosporales</taxon>
        <taxon>Micromonosporaceae</taxon>
        <taxon>Allocatelliglobosispora</taxon>
    </lineage>
</organism>
<dbReference type="SMART" id="SM01043">
    <property type="entry name" value="BTAD"/>
    <property type="match status" value="1"/>
</dbReference>
<evidence type="ECO:0000313" key="6">
    <source>
        <dbReference type="Proteomes" id="UP000587527"/>
    </source>
</evidence>
<dbReference type="Gene3D" id="1.25.40.10">
    <property type="entry name" value="Tetratricopeptide repeat domain"/>
    <property type="match status" value="3"/>
</dbReference>
<comment type="similarity">
    <text evidence="1">Belongs to the AfsR/DnrI/RedD regulatory family.</text>
</comment>
<dbReference type="GO" id="GO:0016887">
    <property type="term" value="F:ATP hydrolysis activity"/>
    <property type="evidence" value="ECO:0007669"/>
    <property type="project" value="InterPro"/>
</dbReference>
<dbReference type="InterPro" id="IPR005158">
    <property type="entry name" value="BTAD"/>
</dbReference>
<dbReference type="PROSITE" id="PS51755">
    <property type="entry name" value="OMPR_PHOB"/>
    <property type="match status" value="1"/>
</dbReference>
<dbReference type="CDD" id="cd15831">
    <property type="entry name" value="BTAD"/>
    <property type="match status" value="1"/>
</dbReference>
<dbReference type="Proteomes" id="UP000587527">
    <property type="component" value="Unassembled WGS sequence"/>
</dbReference>
<dbReference type="AlphaFoldDB" id="A0A841BSQ8"/>
<dbReference type="SUPFAM" id="SSF48452">
    <property type="entry name" value="TPR-like"/>
    <property type="match status" value="2"/>
</dbReference>
<dbReference type="InterPro" id="IPR001867">
    <property type="entry name" value="OmpR/PhoB-type_DNA-bd"/>
</dbReference>
<reference evidence="5 6" key="1">
    <citation type="submission" date="2020-08" db="EMBL/GenBank/DDBJ databases">
        <title>Sequencing the genomes of 1000 actinobacteria strains.</title>
        <authorList>
            <person name="Klenk H.-P."/>
        </authorList>
    </citation>
    <scope>NUCLEOTIDE SEQUENCE [LARGE SCALE GENOMIC DNA]</scope>
    <source>
        <strain evidence="5 6">DSM 45362</strain>
    </source>
</reference>
<gene>
    <name evidence="5" type="ORF">F4553_003151</name>
</gene>
<evidence type="ECO:0000256" key="2">
    <source>
        <dbReference type="ARBA" id="ARBA00023125"/>
    </source>
</evidence>
<evidence type="ECO:0000313" key="5">
    <source>
        <dbReference type="EMBL" id="MBB5869772.1"/>
    </source>
</evidence>
<dbReference type="EMBL" id="JACHMN010000002">
    <property type="protein sequence ID" value="MBB5869772.1"/>
    <property type="molecule type" value="Genomic_DNA"/>
</dbReference>
<dbReference type="InterPro" id="IPR011990">
    <property type="entry name" value="TPR-like_helical_dom_sf"/>
</dbReference>
<accession>A0A841BSQ8</accession>
<comment type="caution">
    <text evidence="5">The sequence shown here is derived from an EMBL/GenBank/DDBJ whole genome shotgun (WGS) entry which is preliminary data.</text>
</comment>
<dbReference type="PANTHER" id="PTHR47691:SF3">
    <property type="entry name" value="HTH-TYPE TRANSCRIPTIONAL REGULATOR RV0890C-RELATED"/>
    <property type="match status" value="1"/>
</dbReference>
<dbReference type="PRINTS" id="PR00364">
    <property type="entry name" value="DISEASERSIST"/>
</dbReference>
<dbReference type="Pfam" id="PF13401">
    <property type="entry name" value="AAA_22"/>
    <property type="match status" value="1"/>
</dbReference>
<dbReference type="SUPFAM" id="SSF46894">
    <property type="entry name" value="C-terminal effector domain of the bipartite response regulators"/>
    <property type="match status" value="1"/>
</dbReference>
<dbReference type="PANTHER" id="PTHR47691">
    <property type="entry name" value="REGULATOR-RELATED"/>
    <property type="match status" value="1"/>
</dbReference>
<dbReference type="Pfam" id="PF00486">
    <property type="entry name" value="Trans_reg_C"/>
    <property type="match status" value="1"/>
</dbReference>
<dbReference type="GO" id="GO:0003677">
    <property type="term" value="F:DNA binding"/>
    <property type="evidence" value="ECO:0007669"/>
    <property type="project" value="UniProtKB-UniRule"/>
</dbReference>
<keyword evidence="6" id="KW-1185">Reference proteome</keyword>